<keyword evidence="2" id="KW-1185">Reference proteome</keyword>
<proteinExistence type="predicted"/>
<reference evidence="1" key="1">
    <citation type="submission" date="2021-10" db="EMBL/GenBank/DDBJ databases">
        <title>Novel species in genus Arthrobacter.</title>
        <authorList>
            <person name="Liu Y."/>
        </authorList>
    </citation>
    <scope>NUCLEOTIDE SEQUENCE</scope>
    <source>
        <strain evidence="1">Zg-Y453</strain>
    </source>
</reference>
<dbReference type="RefSeq" id="WP_227897474.1">
    <property type="nucleotide sequence ID" value="NZ_CP099467.1"/>
</dbReference>
<organism evidence="1 2">
    <name type="scientific">Arthrobacter caoxuetaonis</name>
    <dbReference type="NCBI Taxonomy" id="2886935"/>
    <lineage>
        <taxon>Bacteria</taxon>
        <taxon>Bacillati</taxon>
        <taxon>Actinomycetota</taxon>
        <taxon>Actinomycetes</taxon>
        <taxon>Micrococcales</taxon>
        <taxon>Micrococcaceae</taxon>
        <taxon>Arthrobacter</taxon>
    </lineage>
</organism>
<accession>A0A9X1SDS1</accession>
<dbReference type="Proteomes" id="UP001139158">
    <property type="component" value="Unassembled WGS sequence"/>
</dbReference>
<protein>
    <submittedName>
        <fullName evidence="1">Uncharacterized protein</fullName>
    </submittedName>
</protein>
<dbReference type="AlphaFoldDB" id="A0A9X1SDS1"/>
<comment type="caution">
    <text evidence="1">The sequence shown here is derived from an EMBL/GenBank/DDBJ whole genome shotgun (WGS) entry which is preliminary data.</text>
</comment>
<gene>
    <name evidence="1" type="ORF">LJ757_16970</name>
</gene>
<dbReference type="EMBL" id="JAJFZV010000018">
    <property type="protein sequence ID" value="MCC3299488.1"/>
    <property type="molecule type" value="Genomic_DNA"/>
</dbReference>
<sequence length="196" mass="20745">MPPALPALTHTRPLVADEPISAAAAARLAGISRHAVDKLVSAGYLRLVRPDVEALLRRPFVAAGGALPVIQTDAAQRDGTWRPYAGDSVTLSDADWLLAQSGDWTGVNSKAVVDTGYLLVGLGGVVTGAVRVHGRAPGAPAGKVRWKLSLIGRLEGTLKEDRIRFGAETTPDEEKFVLDTAGMRYPAKRGGAFTWI</sequence>
<evidence type="ECO:0000313" key="2">
    <source>
        <dbReference type="Proteomes" id="UP001139158"/>
    </source>
</evidence>
<evidence type="ECO:0000313" key="1">
    <source>
        <dbReference type="EMBL" id="MCC3299488.1"/>
    </source>
</evidence>
<name>A0A9X1SDS1_9MICC</name>